<proteinExistence type="predicted"/>
<evidence type="ECO:0000313" key="2">
    <source>
        <dbReference type="Proteomes" id="UP000024635"/>
    </source>
</evidence>
<name>A0A016SAL7_9BILA</name>
<dbReference type="EMBL" id="JARK01001601">
    <property type="protein sequence ID" value="EYB87334.1"/>
    <property type="molecule type" value="Genomic_DNA"/>
</dbReference>
<evidence type="ECO:0000313" key="1">
    <source>
        <dbReference type="EMBL" id="EYB87334.1"/>
    </source>
</evidence>
<dbReference type="AlphaFoldDB" id="A0A016SAL7"/>
<sequence length="159" mass="18149">MLTVRVGSLAGKRSHNSHTVVDKSCRLRTTVVDGRVVLLEKEQNSFALVPEEQELDAEHFTLVRYFTQVKIKAISSPPFKQQPFYSMTASPPKYRLLKSYVSVRILLQFPSRPSKLDLFKSNNTTWTRILVFVGLRDTMRNFEQLVAMFSVANRIGAAL</sequence>
<dbReference type="Proteomes" id="UP000024635">
    <property type="component" value="Unassembled WGS sequence"/>
</dbReference>
<organism evidence="1 2">
    <name type="scientific">Ancylostoma ceylanicum</name>
    <dbReference type="NCBI Taxonomy" id="53326"/>
    <lineage>
        <taxon>Eukaryota</taxon>
        <taxon>Metazoa</taxon>
        <taxon>Ecdysozoa</taxon>
        <taxon>Nematoda</taxon>
        <taxon>Chromadorea</taxon>
        <taxon>Rhabditida</taxon>
        <taxon>Rhabditina</taxon>
        <taxon>Rhabditomorpha</taxon>
        <taxon>Strongyloidea</taxon>
        <taxon>Ancylostomatidae</taxon>
        <taxon>Ancylostomatinae</taxon>
        <taxon>Ancylostoma</taxon>
    </lineage>
</organism>
<comment type="caution">
    <text evidence="1">The sequence shown here is derived from an EMBL/GenBank/DDBJ whole genome shotgun (WGS) entry which is preliminary data.</text>
</comment>
<keyword evidence="2" id="KW-1185">Reference proteome</keyword>
<protein>
    <submittedName>
        <fullName evidence="1">Uncharacterized protein</fullName>
    </submittedName>
</protein>
<reference evidence="2" key="1">
    <citation type="journal article" date="2015" name="Nat. Genet.">
        <title>The genome and transcriptome of the zoonotic hookworm Ancylostoma ceylanicum identify infection-specific gene families.</title>
        <authorList>
            <person name="Schwarz E.M."/>
            <person name="Hu Y."/>
            <person name="Antoshechkin I."/>
            <person name="Miller M.M."/>
            <person name="Sternberg P.W."/>
            <person name="Aroian R.V."/>
        </authorList>
    </citation>
    <scope>NUCLEOTIDE SEQUENCE</scope>
    <source>
        <strain evidence="2">HY135</strain>
    </source>
</reference>
<accession>A0A016SAL7</accession>
<gene>
    <name evidence="1" type="primary">Acey_s0265.g667</name>
    <name evidence="1" type="ORF">Y032_0265g667</name>
</gene>